<dbReference type="InterPro" id="IPR011009">
    <property type="entry name" value="Kinase-like_dom_sf"/>
</dbReference>
<accession>A0ABZ1KKK7</accession>
<dbReference type="Proteomes" id="UP001622557">
    <property type="component" value="Chromosome"/>
</dbReference>
<evidence type="ECO:0000313" key="3">
    <source>
        <dbReference type="Proteomes" id="UP001622557"/>
    </source>
</evidence>
<dbReference type="Pfam" id="PF01636">
    <property type="entry name" value="APH"/>
    <property type="match status" value="1"/>
</dbReference>
<dbReference type="SUPFAM" id="SSF56112">
    <property type="entry name" value="Protein kinase-like (PK-like)"/>
    <property type="match status" value="1"/>
</dbReference>
<reference evidence="2 3" key="1">
    <citation type="submission" date="2022-10" db="EMBL/GenBank/DDBJ databases">
        <title>The complete genomes of actinobacterial strains from the NBC collection.</title>
        <authorList>
            <person name="Joergensen T.S."/>
            <person name="Alvarez Arevalo M."/>
            <person name="Sterndorff E.B."/>
            <person name="Faurdal D."/>
            <person name="Vuksanovic O."/>
            <person name="Mourched A.-S."/>
            <person name="Charusanti P."/>
            <person name="Shaw S."/>
            <person name="Blin K."/>
            <person name="Weber T."/>
        </authorList>
    </citation>
    <scope>NUCLEOTIDE SEQUENCE [LARGE SCALE GENOMIC DNA]</scope>
    <source>
        <strain evidence="2 3">NBC_00156</strain>
    </source>
</reference>
<gene>
    <name evidence="2" type="primary">lxmK</name>
    <name evidence="2" type="ORF">OG350_05510</name>
</gene>
<dbReference type="Gene3D" id="3.90.1200.10">
    <property type="match status" value="1"/>
</dbReference>
<proteinExistence type="predicted"/>
<dbReference type="EMBL" id="CP108164">
    <property type="protein sequence ID" value="WTQ79794.1"/>
    <property type="molecule type" value="Genomic_DNA"/>
</dbReference>
<evidence type="ECO:0000259" key="1">
    <source>
        <dbReference type="Pfam" id="PF01636"/>
    </source>
</evidence>
<dbReference type="InterPro" id="IPR002575">
    <property type="entry name" value="Aminoglycoside_PTrfase"/>
</dbReference>
<name>A0ABZ1KKK7_STRAH</name>
<dbReference type="GeneID" id="97279858"/>
<evidence type="ECO:0000313" key="2">
    <source>
        <dbReference type="EMBL" id="WTQ79794.1"/>
    </source>
</evidence>
<organism evidence="2 3">
    <name type="scientific">Streptomyces achromogenes</name>
    <dbReference type="NCBI Taxonomy" id="67255"/>
    <lineage>
        <taxon>Bacteria</taxon>
        <taxon>Bacillati</taxon>
        <taxon>Actinomycetota</taxon>
        <taxon>Actinomycetes</taxon>
        <taxon>Kitasatosporales</taxon>
        <taxon>Streptomycetaceae</taxon>
        <taxon>Streptomyces</taxon>
    </lineage>
</organism>
<protein>
    <submittedName>
        <fullName evidence="2">Class V lanthionine synthetase subunit LxmK</fullName>
    </submittedName>
</protein>
<feature type="domain" description="Aminoglycoside phosphotransferase" evidence="1">
    <location>
        <begin position="44"/>
        <end position="249"/>
    </location>
</feature>
<dbReference type="NCBIfam" id="NF038156">
    <property type="entry name" value="lant_syn_V_LxmK"/>
    <property type="match status" value="1"/>
</dbReference>
<sequence length="366" mass="40219">MQNKKIVPVDLDSFPEVDALLQELGLGPFVRETVTSPVGRNNAWAGVTERGDEVFVKRLSGGEKDVASRMRRTLAFESYASAVGLNGVRRPALLGSDTEQRLLVFERIVDARTGAELMVDEEFSREQAREVGRTIGCLHGTPPHDVQALDGAPPPFPPLPYLRGLPMSTYLQASAGELEAWRLIQGDTVLIEALERLGEAERAAPRVPSHCDFRVDQLLIRSGDLYVADWEEFRLADPARDVGAFAGEWIFRSVLDLVTNRGEDVFADVEYTHELILQRGAEKMKRLLPLVREFWLGYIGAREEVDEGLAVRATAFAGWHLLDRLIAGAVSATRLSGIQRAAAGVGRTAVVSPEKFSLTLGFGDVA</sequence>
<keyword evidence="3" id="KW-1185">Reference proteome</keyword>
<dbReference type="RefSeq" id="WP_268691897.1">
    <property type="nucleotide sequence ID" value="NZ_CP108164.1"/>
</dbReference>